<dbReference type="Proteomes" id="UP000492821">
    <property type="component" value="Unassembled WGS sequence"/>
</dbReference>
<proteinExistence type="predicted"/>
<name>A0A7E4VDP0_PANRE</name>
<reference evidence="4" key="2">
    <citation type="submission" date="2020-10" db="UniProtKB">
        <authorList>
            <consortium name="WormBaseParasite"/>
        </authorList>
    </citation>
    <scope>IDENTIFICATION</scope>
</reference>
<feature type="domain" description="CCHC-type" evidence="2">
    <location>
        <begin position="37"/>
        <end position="52"/>
    </location>
</feature>
<keyword evidence="1" id="KW-0862">Zinc</keyword>
<sequence length="261" mass="30494">MASVSEYCVFCSNRHSEVDCRTYPTINCRQYRLNELRRCYRCLKTGHIPPQCVKYVGCGICGLNSHHTALCCKNELIKDVEAFRLKDEWCVFCQKHPNSSDCHKIRTHQMRTVHVYRNNLCQICLNRCHPNQPCEVDVTPCKFCGYMTHHKSLCQRNPHLDENYEIDPALGVCVFCGRHQQSVQCPMRDLQYRINILTAGGRCHKCLRHHSTESCDYRYRCRICRSYNHHSVICSIDASLTSAPVVQPFFNYGMYDANQYY</sequence>
<dbReference type="AlphaFoldDB" id="A0A7E4VDP0"/>
<keyword evidence="1" id="KW-0479">Metal-binding</keyword>
<protein>
    <submittedName>
        <fullName evidence="4">CCHC-type domain-containing protein</fullName>
    </submittedName>
</protein>
<keyword evidence="3" id="KW-1185">Reference proteome</keyword>
<dbReference type="GO" id="GO:0008270">
    <property type="term" value="F:zinc ion binding"/>
    <property type="evidence" value="ECO:0007669"/>
    <property type="project" value="UniProtKB-KW"/>
</dbReference>
<keyword evidence="1" id="KW-0863">Zinc-finger</keyword>
<reference evidence="3" key="1">
    <citation type="journal article" date="2013" name="Genetics">
        <title>The draft genome and transcriptome of Panagrellus redivivus are shaped by the harsh demands of a free-living lifestyle.</title>
        <authorList>
            <person name="Srinivasan J."/>
            <person name="Dillman A.R."/>
            <person name="Macchietto M.G."/>
            <person name="Heikkinen L."/>
            <person name="Lakso M."/>
            <person name="Fracchia K.M."/>
            <person name="Antoshechkin I."/>
            <person name="Mortazavi A."/>
            <person name="Wong G."/>
            <person name="Sternberg P.W."/>
        </authorList>
    </citation>
    <scope>NUCLEOTIDE SEQUENCE [LARGE SCALE GENOMIC DNA]</scope>
    <source>
        <strain evidence="3">MT8872</strain>
    </source>
</reference>
<dbReference type="InterPro" id="IPR001878">
    <property type="entry name" value="Znf_CCHC"/>
</dbReference>
<organism evidence="3 4">
    <name type="scientific">Panagrellus redivivus</name>
    <name type="common">Microworm</name>
    <dbReference type="NCBI Taxonomy" id="6233"/>
    <lineage>
        <taxon>Eukaryota</taxon>
        <taxon>Metazoa</taxon>
        <taxon>Ecdysozoa</taxon>
        <taxon>Nematoda</taxon>
        <taxon>Chromadorea</taxon>
        <taxon>Rhabditida</taxon>
        <taxon>Tylenchina</taxon>
        <taxon>Panagrolaimomorpha</taxon>
        <taxon>Panagrolaimoidea</taxon>
        <taxon>Panagrolaimidae</taxon>
        <taxon>Panagrellus</taxon>
    </lineage>
</organism>
<dbReference type="PROSITE" id="PS50158">
    <property type="entry name" value="ZF_CCHC"/>
    <property type="match status" value="1"/>
</dbReference>
<evidence type="ECO:0000259" key="2">
    <source>
        <dbReference type="PROSITE" id="PS50158"/>
    </source>
</evidence>
<evidence type="ECO:0000256" key="1">
    <source>
        <dbReference type="PROSITE-ProRule" id="PRU00047"/>
    </source>
</evidence>
<evidence type="ECO:0000313" key="3">
    <source>
        <dbReference type="Proteomes" id="UP000492821"/>
    </source>
</evidence>
<dbReference type="WBParaSite" id="Pan_g19781.t1">
    <property type="protein sequence ID" value="Pan_g19781.t1"/>
    <property type="gene ID" value="Pan_g19781"/>
</dbReference>
<evidence type="ECO:0000313" key="4">
    <source>
        <dbReference type="WBParaSite" id="Pan_g19781.t1"/>
    </source>
</evidence>
<dbReference type="GO" id="GO:0003676">
    <property type="term" value="F:nucleic acid binding"/>
    <property type="evidence" value="ECO:0007669"/>
    <property type="project" value="InterPro"/>
</dbReference>
<accession>A0A7E4VDP0</accession>